<keyword evidence="3" id="KW-1185">Reference proteome</keyword>
<sequence>MPPLLVEGIVWPGMGPPGRGPLWPPRPACSSRKLRANREVPVQTQDSAMERRHSRGPSVTPDVICPLPVSIASPAQEEVRLGEQFQHRETLQRSQKAERHTRTGLGEEHRPGRGPFAPSAQSTHCPTSLGRQQTTQQDAIKKIVCEKTELGYGQATLNKPSLI</sequence>
<dbReference type="Proteomes" id="UP000593571">
    <property type="component" value="Unassembled WGS sequence"/>
</dbReference>
<reference evidence="2 3" key="1">
    <citation type="journal article" date="2020" name="Nature">
        <title>Six reference-quality genomes reveal evolution of bat adaptations.</title>
        <authorList>
            <person name="Jebb D."/>
            <person name="Huang Z."/>
            <person name="Pippel M."/>
            <person name="Hughes G.M."/>
            <person name="Lavrichenko K."/>
            <person name="Devanna P."/>
            <person name="Winkler S."/>
            <person name="Jermiin L.S."/>
            <person name="Skirmuntt E.C."/>
            <person name="Katzourakis A."/>
            <person name="Burkitt-Gray L."/>
            <person name="Ray D.A."/>
            <person name="Sullivan K.A.M."/>
            <person name="Roscito J.G."/>
            <person name="Kirilenko B.M."/>
            <person name="Davalos L.M."/>
            <person name="Corthals A.P."/>
            <person name="Power M.L."/>
            <person name="Jones G."/>
            <person name="Ransome R.D."/>
            <person name="Dechmann D.K.N."/>
            <person name="Locatelli A.G."/>
            <person name="Puechmaille S.J."/>
            <person name="Fedrigo O."/>
            <person name="Jarvis E.D."/>
            <person name="Hiller M."/>
            <person name="Vernes S.C."/>
            <person name="Myers E.W."/>
            <person name="Teeling E.C."/>
        </authorList>
    </citation>
    <scope>NUCLEOTIDE SEQUENCE [LARGE SCALE GENOMIC DNA]</scope>
    <source>
        <strain evidence="2">MRouAeg1</strain>
        <tissue evidence="2">Muscle</tissue>
    </source>
</reference>
<name>A0A7J8F047_ROUAE</name>
<feature type="region of interest" description="Disordered" evidence="1">
    <location>
        <begin position="84"/>
        <end position="137"/>
    </location>
</feature>
<feature type="compositionally biased region" description="Basic and acidic residues" evidence="1">
    <location>
        <begin position="84"/>
        <end position="111"/>
    </location>
</feature>
<evidence type="ECO:0000313" key="3">
    <source>
        <dbReference type="Proteomes" id="UP000593571"/>
    </source>
</evidence>
<dbReference type="AlphaFoldDB" id="A0A7J8F047"/>
<comment type="caution">
    <text evidence="2">The sequence shown here is derived from an EMBL/GenBank/DDBJ whole genome shotgun (WGS) entry which is preliminary data.</text>
</comment>
<protein>
    <submittedName>
        <fullName evidence="2">Uncharacterized protein</fullName>
    </submittedName>
</protein>
<feature type="compositionally biased region" description="Polar residues" evidence="1">
    <location>
        <begin position="119"/>
        <end position="137"/>
    </location>
</feature>
<evidence type="ECO:0000256" key="1">
    <source>
        <dbReference type="SAM" id="MobiDB-lite"/>
    </source>
</evidence>
<gene>
    <name evidence="2" type="ORF">HJG63_012229</name>
</gene>
<feature type="region of interest" description="Disordered" evidence="1">
    <location>
        <begin position="34"/>
        <end position="64"/>
    </location>
</feature>
<accession>A0A7J8F047</accession>
<evidence type="ECO:0000313" key="2">
    <source>
        <dbReference type="EMBL" id="KAF6441000.1"/>
    </source>
</evidence>
<dbReference type="EMBL" id="JACASE010000008">
    <property type="protein sequence ID" value="KAF6441000.1"/>
    <property type="molecule type" value="Genomic_DNA"/>
</dbReference>
<proteinExistence type="predicted"/>
<organism evidence="2 3">
    <name type="scientific">Rousettus aegyptiacus</name>
    <name type="common">Egyptian fruit bat</name>
    <name type="synonym">Pteropus aegyptiacus</name>
    <dbReference type="NCBI Taxonomy" id="9407"/>
    <lineage>
        <taxon>Eukaryota</taxon>
        <taxon>Metazoa</taxon>
        <taxon>Chordata</taxon>
        <taxon>Craniata</taxon>
        <taxon>Vertebrata</taxon>
        <taxon>Euteleostomi</taxon>
        <taxon>Mammalia</taxon>
        <taxon>Eutheria</taxon>
        <taxon>Laurasiatheria</taxon>
        <taxon>Chiroptera</taxon>
        <taxon>Yinpterochiroptera</taxon>
        <taxon>Pteropodoidea</taxon>
        <taxon>Pteropodidae</taxon>
        <taxon>Rousettinae</taxon>
        <taxon>Rousettus</taxon>
    </lineage>
</organism>